<feature type="compositionally biased region" description="Basic and acidic residues" evidence="2">
    <location>
        <begin position="12"/>
        <end position="24"/>
    </location>
</feature>
<dbReference type="InterPro" id="IPR017774">
    <property type="entry name" value="Bicupin_oxalate_deCO2ase/Oxase"/>
</dbReference>
<dbReference type="EMBL" id="JAHUZB010000004">
    <property type="protein sequence ID" value="MBV7391252.1"/>
    <property type="molecule type" value="Genomic_DNA"/>
</dbReference>
<feature type="region of interest" description="Disordered" evidence="2">
    <location>
        <begin position="1"/>
        <end position="24"/>
    </location>
</feature>
<sequence>MKKENNAPQPIRKKDGKGWLDFGPRDIQRDIEGPDFLIPPATDHGTLPNMRFSYNDVRNRLEDGGWAREVTNREMPASDKVAGVNMSLAPGAYREMHWHKEAEWGLMLYGNARVTAIDENGKTYIDDVKAGDIWNFEAGVAHSIQGLDEGCEFLLVFSEPDFSENNTLLITDWLAHTPPEIVAANFKKKQSELESLPDKQKYIFRADVPKAIDEVSRPNKNGEVPNPLTFHIDTLDPIESEAGRVWIVDSKVFPGSPTISAAIVEVEPGGMRELHWHPKAAEWQYYIQGDARMTVFNSNSLARTFDYHAGDAGYVPMVAGHYVQNIGSEKLIFIEVFKNPDYSDISLNKWLATIPSQIVADHLNLTKDFVESLPQEESPSPVIWFDQDKIDEALKNPSKDSINKMKSGLNATDIF</sequence>
<evidence type="ECO:0000256" key="1">
    <source>
        <dbReference type="ARBA" id="ARBA00022723"/>
    </source>
</evidence>
<dbReference type="SMART" id="SM00835">
    <property type="entry name" value="Cupin_1"/>
    <property type="match status" value="2"/>
</dbReference>
<dbReference type="NCBIfam" id="TIGR03404">
    <property type="entry name" value="bicupin_oxalic"/>
    <property type="match status" value="1"/>
</dbReference>
<name>A0ABS6TEF8_9ENTE</name>
<dbReference type="Pfam" id="PF00190">
    <property type="entry name" value="Cupin_1"/>
    <property type="match status" value="2"/>
</dbReference>
<proteinExistence type="predicted"/>
<feature type="domain" description="Cupin type-1" evidence="3">
    <location>
        <begin position="55"/>
        <end position="194"/>
    </location>
</feature>
<evidence type="ECO:0000313" key="4">
    <source>
        <dbReference type="EMBL" id="MBV7391252.1"/>
    </source>
</evidence>
<dbReference type="Proteomes" id="UP000774130">
    <property type="component" value="Unassembled WGS sequence"/>
</dbReference>
<dbReference type="PANTHER" id="PTHR35848:SF9">
    <property type="entry name" value="SLL1358 PROTEIN"/>
    <property type="match status" value="1"/>
</dbReference>
<dbReference type="PANTHER" id="PTHR35848">
    <property type="entry name" value="OXALATE-BINDING PROTEIN"/>
    <property type="match status" value="1"/>
</dbReference>
<accession>A0ABS6TEF8</accession>
<organism evidence="4 5">
    <name type="scientific">Enterococcus alishanensis</name>
    <dbReference type="NCBI Taxonomy" id="1303817"/>
    <lineage>
        <taxon>Bacteria</taxon>
        <taxon>Bacillati</taxon>
        <taxon>Bacillota</taxon>
        <taxon>Bacilli</taxon>
        <taxon>Lactobacillales</taxon>
        <taxon>Enterococcaceae</taxon>
        <taxon>Enterococcus</taxon>
    </lineage>
</organism>
<reference evidence="4 5" key="1">
    <citation type="submission" date="2021-06" db="EMBL/GenBank/DDBJ databases">
        <title>Enterococcus alishanensis sp. nov., a novel lactic acid bacterium isolated from fresh coffee beans.</title>
        <authorList>
            <person name="Chen Y.-S."/>
        </authorList>
    </citation>
    <scope>NUCLEOTIDE SEQUENCE [LARGE SCALE GENOMIC DNA]</scope>
    <source>
        <strain evidence="4 5">ALS3</strain>
    </source>
</reference>
<keyword evidence="5" id="KW-1185">Reference proteome</keyword>
<feature type="domain" description="Cupin type-1" evidence="3">
    <location>
        <begin position="230"/>
        <end position="371"/>
    </location>
</feature>
<dbReference type="InterPro" id="IPR051610">
    <property type="entry name" value="GPI/OXD"/>
</dbReference>
<keyword evidence="1" id="KW-0479">Metal-binding</keyword>
<gene>
    <name evidence="4" type="ORF">KUA55_11230</name>
</gene>
<protein>
    <submittedName>
        <fullName evidence="4">Oxalate decarboxylase family bicupin</fullName>
    </submittedName>
</protein>
<evidence type="ECO:0000256" key="2">
    <source>
        <dbReference type="SAM" id="MobiDB-lite"/>
    </source>
</evidence>
<comment type="caution">
    <text evidence="4">The sequence shown here is derived from an EMBL/GenBank/DDBJ whole genome shotgun (WGS) entry which is preliminary data.</text>
</comment>
<dbReference type="CDD" id="cd20305">
    <property type="entry name" value="cupin_OxDC_C"/>
    <property type="match status" value="1"/>
</dbReference>
<evidence type="ECO:0000259" key="3">
    <source>
        <dbReference type="SMART" id="SM00835"/>
    </source>
</evidence>
<dbReference type="CDD" id="cd20304">
    <property type="entry name" value="cupin_OxDC_N"/>
    <property type="match status" value="1"/>
</dbReference>
<dbReference type="InterPro" id="IPR006045">
    <property type="entry name" value="Cupin_1"/>
</dbReference>
<evidence type="ECO:0000313" key="5">
    <source>
        <dbReference type="Proteomes" id="UP000774130"/>
    </source>
</evidence>